<dbReference type="GO" id="GO:0006355">
    <property type="term" value="P:regulation of DNA-templated transcription"/>
    <property type="evidence" value="ECO:0007669"/>
    <property type="project" value="InterPro"/>
</dbReference>
<reference evidence="4 5" key="1">
    <citation type="submission" date="2015-06" db="EMBL/GenBank/DDBJ databases">
        <title>Survival trade-offs in plant roots during colonization by closely related pathogenic and mutualistic fungi.</title>
        <authorList>
            <person name="Hacquard S."/>
            <person name="Kracher B."/>
            <person name="Hiruma K."/>
            <person name="Weinman A."/>
            <person name="Muench P."/>
            <person name="Garrido Oter R."/>
            <person name="Ver Loren van Themaat E."/>
            <person name="Dallerey J.-F."/>
            <person name="Damm U."/>
            <person name="Henrissat B."/>
            <person name="Lespinet O."/>
            <person name="Thon M."/>
            <person name="Kemen E."/>
            <person name="McHardy A.C."/>
            <person name="Schulze-Lefert P."/>
            <person name="O'Connell R.J."/>
        </authorList>
    </citation>
    <scope>NUCLEOTIDE SEQUENCE [LARGE SCALE GENOMIC DNA]</scope>
    <source>
        <strain evidence="4 5">0861</strain>
    </source>
</reference>
<evidence type="ECO:0000313" key="5">
    <source>
        <dbReference type="Proteomes" id="UP000076552"/>
    </source>
</evidence>
<feature type="compositionally biased region" description="Low complexity" evidence="3">
    <location>
        <begin position="68"/>
        <end position="79"/>
    </location>
</feature>
<keyword evidence="1" id="KW-0677">Repeat</keyword>
<name>A0A161W3L9_9PEZI</name>
<proteinExistence type="predicted"/>
<dbReference type="PRINTS" id="PR00930">
    <property type="entry name" value="HIGHMOBLTYIY"/>
</dbReference>
<dbReference type="PRINTS" id="PR00929">
    <property type="entry name" value="ATHOOK"/>
</dbReference>
<dbReference type="InterPro" id="IPR000116">
    <property type="entry name" value="HMGA"/>
</dbReference>
<comment type="caution">
    <text evidence="4">The sequence shown here is derived from an EMBL/GenBank/DDBJ whole genome shotgun (WGS) entry which is preliminary data.</text>
</comment>
<feature type="compositionally biased region" description="Low complexity" evidence="3">
    <location>
        <begin position="93"/>
        <end position="109"/>
    </location>
</feature>
<evidence type="ECO:0000313" key="4">
    <source>
        <dbReference type="EMBL" id="KZL65803.1"/>
    </source>
</evidence>
<evidence type="ECO:0000256" key="1">
    <source>
        <dbReference type="ARBA" id="ARBA00022737"/>
    </source>
</evidence>
<evidence type="ECO:0000256" key="2">
    <source>
        <dbReference type="ARBA" id="ARBA00023125"/>
    </source>
</evidence>
<keyword evidence="5" id="KW-1185">Reference proteome</keyword>
<keyword evidence="2" id="KW-0238">DNA-binding</keyword>
<dbReference type="Proteomes" id="UP000076552">
    <property type="component" value="Unassembled WGS sequence"/>
</dbReference>
<feature type="compositionally biased region" description="Basic and acidic residues" evidence="3">
    <location>
        <begin position="138"/>
        <end position="152"/>
    </location>
</feature>
<protein>
    <submittedName>
        <fullName evidence="4">AT hook domain-containing protein</fullName>
    </submittedName>
</protein>
<feature type="non-terminal residue" evidence="4">
    <location>
        <position position="1"/>
    </location>
</feature>
<evidence type="ECO:0000256" key="3">
    <source>
        <dbReference type="SAM" id="MobiDB-lite"/>
    </source>
</evidence>
<dbReference type="AlphaFoldDB" id="A0A161W3L9"/>
<dbReference type="EMBL" id="LFIV01000203">
    <property type="protein sequence ID" value="KZL65803.1"/>
    <property type="molecule type" value="Genomic_DNA"/>
</dbReference>
<dbReference type="Pfam" id="PF02178">
    <property type="entry name" value="AT_hook"/>
    <property type="match status" value="4"/>
</dbReference>
<dbReference type="GO" id="GO:0003677">
    <property type="term" value="F:DNA binding"/>
    <property type="evidence" value="ECO:0007669"/>
    <property type="project" value="UniProtKB-KW"/>
</dbReference>
<dbReference type="SMART" id="SM00384">
    <property type="entry name" value="AT_hook"/>
    <property type="match status" value="4"/>
</dbReference>
<organism evidence="4 5">
    <name type="scientific">Colletotrichum tofieldiae</name>
    <dbReference type="NCBI Taxonomy" id="708197"/>
    <lineage>
        <taxon>Eukaryota</taxon>
        <taxon>Fungi</taxon>
        <taxon>Dikarya</taxon>
        <taxon>Ascomycota</taxon>
        <taxon>Pezizomycotina</taxon>
        <taxon>Sordariomycetes</taxon>
        <taxon>Hypocreomycetidae</taxon>
        <taxon>Glomerellales</taxon>
        <taxon>Glomerellaceae</taxon>
        <taxon>Colletotrichum</taxon>
        <taxon>Colletotrichum spaethianum species complex</taxon>
    </lineage>
</organism>
<dbReference type="InterPro" id="IPR017956">
    <property type="entry name" value="AT_hook_DNA-bd_motif"/>
</dbReference>
<dbReference type="GO" id="GO:0005634">
    <property type="term" value="C:nucleus"/>
    <property type="evidence" value="ECO:0007669"/>
    <property type="project" value="InterPro"/>
</dbReference>
<feature type="region of interest" description="Disordered" evidence="3">
    <location>
        <begin position="23"/>
        <end position="192"/>
    </location>
</feature>
<sequence>LILCNFLRFPSFYLINIQLPPTTMAPITPEEEPKKRGRGRPPKADGQKKAAYVPTGRPRGRPKGSGGVKKAAAPKPAAGTGRGRGRPRKSDVAEATASPKPSAATPRKSTPAKSTGRPRGRPRKSDASTTAPTPKSAESAKSKAKNSDDSMKESSLSDSSSASDEEGVSSLKCEDQGLEDVAKSPSDAAEEVRRWFPPKMIRGLFG</sequence>
<dbReference type="GO" id="GO:0000785">
    <property type="term" value="C:chromatin"/>
    <property type="evidence" value="ECO:0007669"/>
    <property type="project" value="InterPro"/>
</dbReference>
<feature type="compositionally biased region" description="Low complexity" evidence="3">
    <location>
        <begin position="153"/>
        <end position="162"/>
    </location>
</feature>
<dbReference type="STRING" id="708197.A0A161W3L9"/>
<gene>
    <name evidence="4" type="ORF">CT0861_09437</name>
</gene>
<accession>A0A161W3L9</accession>